<feature type="coiled-coil region" evidence="6">
    <location>
        <begin position="626"/>
        <end position="653"/>
    </location>
</feature>
<comment type="caution">
    <text evidence="9">The sequence shown here is derived from an EMBL/GenBank/DDBJ whole genome shotgun (WGS) entry which is preliminary data.</text>
</comment>
<keyword evidence="4 6" id="KW-0175">Coiled coil</keyword>
<evidence type="ECO:0000259" key="8">
    <source>
        <dbReference type="Pfam" id="PF05010"/>
    </source>
</evidence>
<dbReference type="EMBL" id="MTYJ01000137">
    <property type="protein sequence ID" value="OQV12749.1"/>
    <property type="molecule type" value="Genomic_DNA"/>
</dbReference>
<feature type="coiled-coil region" evidence="6">
    <location>
        <begin position="535"/>
        <end position="567"/>
    </location>
</feature>
<evidence type="ECO:0000256" key="6">
    <source>
        <dbReference type="SAM" id="Coils"/>
    </source>
</evidence>
<gene>
    <name evidence="9" type="ORF">BV898_12980</name>
</gene>
<organism evidence="9 10">
    <name type="scientific">Hypsibius exemplaris</name>
    <name type="common">Freshwater tardigrade</name>
    <dbReference type="NCBI Taxonomy" id="2072580"/>
    <lineage>
        <taxon>Eukaryota</taxon>
        <taxon>Metazoa</taxon>
        <taxon>Ecdysozoa</taxon>
        <taxon>Tardigrada</taxon>
        <taxon>Eutardigrada</taxon>
        <taxon>Parachela</taxon>
        <taxon>Hypsibioidea</taxon>
        <taxon>Hypsibiidae</taxon>
        <taxon>Hypsibius</taxon>
    </lineage>
</organism>
<feature type="compositionally biased region" description="Polar residues" evidence="7">
    <location>
        <begin position="367"/>
        <end position="383"/>
    </location>
</feature>
<dbReference type="Proteomes" id="UP000192578">
    <property type="component" value="Unassembled WGS sequence"/>
</dbReference>
<evidence type="ECO:0000256" key="2">
    <source>
        <dbReference type="ARBA" id="ARBA00009423"/>
    </source>
</evidence>
<feature type="region of interest" description="Disordered" evidence="7">
    <location>
        <begin position="1"/>
        <end position="115"/>
    </location>
</feature>
<sequence length="655" mass="70510">MTEDPINVAEGSSGSAGVPSTQSSVTDAPPQPVATHHSSLPLEDRPLPAQLRKTINLGHINSQRGSSKSPPVDIGGGGDAPQPIPNLSNSNGDAQAGQFSRPFVNSRRGSESPVDVRQVDVGVSDGKNFHTAPESKIMEDSLADAGEVFGVKSQGDMPPGGEGNEAAILAAATMEDSLNMDCLRNNGPTENNREFYMMHSDSTAGSGQQHEDDLATQKRHMEANNAIEIFNDPGMDFLANAGSKSGVHESELARQSFYQNFDPFVGKSAAAVGQPGQHRVSAPTGLMGSPAPPGAGAPFRQAYPMQSHTATTDMISAMQQKQNAIRRQQAATTDRLLQPAAGVSVPLPEQPSSWPDIANRGGAHPSPFTTATATKNPTQQTPSLAPRSAAASQPFVTPPPHNSVSSDITNGSGELHHAHMINGEAHRGGEFHDDYELHLHDQSHEQTPPPSGSLVNLVDSSPRRPVTLRTKHNNNSGTSSATKQQYRRSVPAGFLDGREGLMGAGSPMETHEEYSGYPELNPVWENVLATYEGLLRVTLNKLSSLQAESAEARAREAKAVKDQEEMHKVFVGLHERFESSKTVIAAYRTNQETMQRAFDDLNSEFQPVVQENKRMQAAMRMNEMKMRAMEGDLEKKRDEIAELTKIVDDLIGKDP</sequence>
<feature type="region of interest" description="Disordered" evidence="7">
    <location>
        <begin position="465"/>
        <end position="488"/>
    </location>
</feature>
<comment type="subcellular location">
    <subcellularLocation>
        <location evidence="1">Cytoplasm</location>
        <location evidence="1">Cytoskeleton</location>
    </subcellularLocation>
</comment>
<dbReference type="OrthoDB" id="10255048at2759"/>
<evidence type="ECO:0000256" key="7">
    <source>
        <dbReference type="SAM" id="MobiDB-lite"/>
    </source>
</evidence>
<protein>
    <recommendedName>
        <fullName evidence="8">Transforming acidic coiled-coil-containing protein C-terminal domain-containing protein</fullName>
    </recommendedName>
</protein>
<keyword evidence="3" id="KW-0963">Cytoplasm</keyword>
<comment type="similarity">
    <text evidence="2">Belongs to the TACC family.</text>
</comment>
<feature type="region of interest" description="Disordered" evidence="7">
    <location>
        <begin position="342"/>
        <end position="414"/>
    </location>
</feature>
<dbReference type="InterPro" id="IPR007707">
    <property type="entry name" value="TACC_C"/>
</dbReference>
<evidence type="ECO:0000256" key="4">
    <source>
        <dbReference type="ARBA" id="ARBA00023054"/>
    </source>
</evidence>
<evidence type="ECO:0000256" key="5">
    <source>
        <dbReference type="ARBA" id="ARBA00023212"/>
    </source>
</evidence>
<dbReference type="AlphaFoldDB" id="A0A1W0WC17"/>
<dbReference type="InterPro" id="IPR057663">
    <property type="entry name" value="TACC3_Aurora-A_bind"/>
</dbReference>
<dbReference type="Gene3D" id="1.20.5.1700">
    <property type="match status" value="1"/>
</dbReference>
<feature type="compositionally biased region" description="Polar residues" evidence="7">
    <location>
        <begin position="10"/>
        <end position="26"/>
    </location>
</feature>
<keyword evidence="5" id="KW-0206">Cytoskeleton</keyword>
<evidence type="ECO:0000256" key="3">
    <source>
        <dbReference type="ARBA" id="ARBA00022490"/>
    </source>
</evidence>
<evidence type="ECO:0000313" key="10">
    <source>
        <dbReference type="Proteomes" id="UP000192578"/>
    </source>
</evidence>
<dbReference type="GO" id="GO:0005856">
    <property type="term" value="C:cytoskeleton"/>
    <property type="evidence" value="ECO:0007669"/>
    <property type="project" value="UniProtKB-SubCell"/>
</dbReference>
<evidence type="ECO:0000313" key="9">
    <source>
        <dbReference type="EMBL" id="OQV12749.1"/>
    </source>
</evidence>
<name>A0A1W0WC17_HYPEX</name>
<feature type="compositionally biased region" description="Polar residues" evidence="7">
    <location>
        <begin position="473"/>
        <end position="484"/>
    </location>
</feature>
<dbReference type="Pfam" id="PF05010">
    <property type="entry name" value="TACC_C"/>
    <property type="match status" value="1"/>
</dbReference>
<keyword evidence="10" id="KW-1185">Reference proteome</keyword>
<accession>A0A1W0WC17</accession>
<evidence type="ECO:0000256" key="1">
    <source>
        <dbReference type="ARBA" id="ARBA00004245"/>
    </source>
</evidence>
<feature type="domain" description="Transforming acidic coiled-coil-containing protein C-terminal" evidence="8">
    <location>
        <begin position="610"/>
        <end position="651"/>
    </location>
</feature>
<feature type="compositionally biased region" description="Polar residues" evidence="7">
    <location>
        <begin position="402"/>
        <end position="412"/>
    </location>
</feature>
<dbReference type="Pfam" id="PF25777">
    <property type="entry name" value="Aurora-A_bind_TACC3"/>
    <property type="match status" value="1"/>
</dbReference>
<feature type="compositionally biased region" description="Polar residues" evidence="7">
    <location>
        <begin position="59"/>
        <end position="69"/>
    </location>
</feature>
<proteinExistence type="inferred from homology"/>
<reference evidence="10" key="1">
    <citation type="submission" date="2017-01" db="EMBL/GenBank/DDBJ databases">
        <title>Comparative genomics of anhydrobiosis in the tardigrade Hypsibius dujardini.</title>
        <authorList>
            <person name="Yoshida Y."/>
            <person name="Koutsovoulos G."/>
            <person name="Laetsch D."/>
            <person name="Stevens L."/>
            <person name="Kumar S."/>
            <person name="Horikawa D."/>
            <person name="Ishino K."/>
            <person name="Komine S."/>
            <person name="Tomita M."/>
            <person name="Blaxter M."/>
            <person name="Arakawa K."/>
        </authorList>
    </citation>
    <scope>NUCLEOTIDE SEQUENCE [LARGE SCALE GENOMIC DNA]</scope>
    <source>
        <strain evidence="10">Z151</strain>
    </source>
</reference>